<feature type="compositionally biased region" description="Basic and acidic residues" evidence="1">
    <location>
        <begin position="7"/>
        <end position="20"/>
    </location>
</feature>
<feature type="transmembrane region" description="Helical" evidence="2">
    <location>
        <begin position="331"/>
        <end position="352"/>
    </location>
</feature>
<keyword evidence="4" id="KW-1185">Reference proteome</keyword>
<feature type="transmembrane region" description="Helical" evidence="2">
    <location>
        <begin position="304"/>
        <end position="324"/>
    </location>
</feature>
<dbReference type="AlphaFoldDB" id="A0A0S4QX96"/>
<evidence type="ECO:0000256" key="1">
    <source>
        <dbReference type="SAM" id="MobiDB-lite"/>
    </source>
</evidence>
<evidence type="ECO:0000256" key="2">
    <source>
        <dbReference type="SAM" id="Phobius"/>
    </source>
</evidence>
<organism evidence="3 4">
    <name type="scientific">Parafrankia irregularis</name>
    <dbReference type="NCBI Taxonomy" id="795642"/>
    <lineage>
        <taxon>Bacteria</taxon>
        <taxon>Bacillati</taxon>
        <taxon>Actinomycetota</taxon>
        <taxon>Actinomycetes</taxon>
        <taxon>Frankiales</taxon>
        <taxon>Frankiaceae</taxon>
        <taxon>Parafrankia</taxon>
    </lineage>
</organism>
<feature type="region of interest" description="Disordered" evidence="1">
    <location>
        <begin position="82"/>
        <end position="104"/>
    </location>
</feature>
<sequence length="421" mass="42041">MAEVDDEWWRDGVRGEHDEGPGAVTDGEPGAVTDDASAYSLAELPGRHLVPSPVPSPVFSASASAAMAMEFAQPPGGYARPLPAAAAPGSHPVALVPPATGQPASVEHPLVAANRYRELMGASDTVRALLAQRLAERQEGHDVLARRHRAAAEDIRSRVAVVWSQVGGSLESHGLDGLDQLRPREGTEPDVEAVYQQYAGDLDGLGGGRGGRGRGGRGAPAAVALPGEKRLGAAASIDGGGIDGRGKGGRGRSQAPVDGLVGADDLVDPERARKLAYRLCLEVMSRSAELRAVTKGVPTGSSGLIVALVCVLAGALTVAARVFGEASALPCLVAAGALGAVAVVASADASAVSAARSALLAAGSAGVAVLATFRFVPIEPAGTIGALACLALAMRFGLGVGAGASTGTGAGPAGGGRSRRS</sequence>
<accession>A0A0S4QX96</accession>
<feature type="region of interest" description="Disordered" evidence="1">
    <location>
        <begin position="1"/>
        <end position="33"/>
    </location>
</feature>
<evidence type="ECO:0000313" key="4">
    <source>
        <dbReference type="Proteomes" id="UP000198802"/>
    </source>
</evidence>
<dbReference type="EMBL" id="FAOZ01000028">
    <property type="protein sequence ID" value="CUU59516.1"/>
    <property type="molecule type" value="Genomic_DNA"/>
</dbReference>
<feature type="transmembrane region" description="Helical" evidence="2">
    <location>
        <begin position="383"/>
        <end position="404"/>
    </location>
</feature>
<keyword evidence="2" id="KW-1133">Transmembrane helix</keyword>
<name>A0A0S4QX96_9ACTN</name>
<feature type="transmembrane region" description="Helical" evidence="2">
    <location>
        <begin position="358"/>
        <end position="376"/>
    </location>
</feature>
<proteinExistence type="predicted"/>
<keyword evidence="2" id="KW-0812">Transmembrane</keyword>
<reference evidence="4" key="1">
    <citation type="submission" date="2015-11" db="EMBL/GenBank/DDBJ databases">
        <authorList>
            <person name="Varghese N."/>
        </authorList>
    </citation>
    <scope>NUCLEOTIDE SEQUENCE [LARGE SCALE GENOMIC DNA]</scope>
    <source>
        <strain evidence="4">DSM 45899</strain>
    </source>
</reference>
<gene>
    <name evidence="3" type="ORF">Ga0074812_12888</name>
</gene>
<evidence type="ECO:0000313" key="3">
    <source>
        <dbReference type="EMBL" id="CUU59516.1"/>
    </source>
</evidence>
<protein>
    <submittedName>
        <fullName evidence="3">Uncharacterized protein</fullName>
    </submittedName>
</protein>
<dbReference type="Proteomes" id="UP000198802">
    <property type="component" value="Unassembled WGS sequence"/>
</dbReference>
<keyword evidence="2" id="KW-0472">Membrane</keyword>